<dbReference type="AlphaFoldDB" id="A0A2K5APS4"/>
<dbReference type="Proteomes" id="UP000236248">
    <property type="component" value="Chromosome NCAV"/>
</dbReference>
<protein>
    <submittedName>
        <fullName evidence="1">Uncharacterized protein</fullName>
    </submittedName>
</protein>
<sequence length="56" mass="6817">MSSEVRFCDRCMRRTRHDIVVEPEMATYKRRRLYRCSICGKESWKRGLRPSSEISY</sequence>
<evidence type="ECO:0000313" key="2">
    <source>
        <dbReference type="Proteomes" id="UP000236248"/>
    </source>
</evidence>
<keyword evidence="2" id="KW-1185">Reference proteome</keyword>
<name>A0A2K5APS4_9ARCH</name>
<proteinExistence type="predicted"/>
<gene>
    <name evidence="1" type="ORF">NCAV_0441</name>
</gene>
<dbReference type="KEGG" id="ncv:NCAV_0441"/>
<reference evidence="2" key="1">
    <citation type="submission" date="2018-01" db="EMBL/GenBank/DDBJ databases">
        <authorList>
            <person name="Kerou L M."/>
        </authorList>
    </citation>
    <scope>NUCLEOTIDE SEQUENCE [LARGE SCALE GENOMIC DNA]</scope>
    <source>
        <strain evidence="2">SCU2</strain>
    </source>
</reference>
<dbReference type="RefSeq" id="WP_168174140.1">
    <property type="nucleotide sequence ID" value="NZ_LT981265.1"/>
</dbReference>
<evidence type="ECO:0000313" key="1">
    <source>
        <dbReference type="EMBL" id="SPC33635.1"/>
    </source>
</evidence>
<dbReference type="EMBL" id="LT981265">
    <property type="protein sequence ID" value="SPC33635.1"/>
    <property type="molecule type" value="Genomic_DNA"/>
</dbReference>
<accession>A0A2K5APS4</accession>
<dbReference type="GeneID" id="55636270"/>
<organism evidence="1 2">
    <name type="scientific">Candidatus Nitrosocaldus cavascurensis</name>
    <dbReference type="NCBI Taxonomy" id="2058097"/>
    <lineage>
        <taxon>Archaea</taxon>
        <taxon>Nitrososphaerota</taxon>
        <taxon>Nitrososphaeria</taxon>
        <taxon>Candidatus Nitrosocaldales</taxon>
        <taxon>Candidatus Nitrosocaldaceae</taxon>
        <taxon>Candidatus Nitrosocaldus</taxon>
    </lineage>
</organism>